<dbReference type="PANTHER" id="PTHR11559">
    <property type="entry name" value="CARBOXYLESTERASE"/>
    <property type="match status" value="1"/>
</dbReference>
<dbReference type="Proteomes" id="UP000092462">
    <property type="component" value="Unassembled WGS sequence"/>
</dbReference>
<dbReference type="EnsemblMetazoa" id="PPAI002978-RA">
    <property type="protein sequence ID" value="PPAI002978-PA"/>
    <property type="gene ID" value="PPAI002978"/>
</dbReference>
<dbReference type="VEuPathDB" id="VectorBase:PPAPM1_003644"/>
<protein>
    <recommendedName>
        <fullName evidence="2">Carboxylesterase type B domain-containing protein</fullName>
    </recommendedName>
</protein>
<sequence>MLKSIAYLLLLTSVDGAHRVKRIVGGIQAKSPPRDDPVVFIYQPTKTIRIEGLQQDQRGFYSFLGIPYADPPIGKNRFVRARLRKLVGDFEAKKYPDPCPQPSANNEQEIVGQEDCLKLNIHTPEMPDPDTKLPVIIFLHGGGFRFGSASQYDPRHLIGQKVLFVGVQYRLGSLGILGLGSKEIPSNGALSDCVAAVRWTHKYIQFFGGDPEKVTILGHGSGAALAIMLSMSKFTNPLIRGIVAMSGSAISPHAVDLSPIKSFGDVHRINRCTRENSLKIFKCLQNVPATDIIRGDSDIQLLPQNSDLIADLSGFLGFSPNVEDIDDRRGLPGLLTEYPNNFFASGHFNSKIRLLIGQTKDETSRCTSLTNIPKDTLNTLQDTATNFLSFFNLTNPLDLINQLSSTVLTMGSLPKKLLDDIIEGTTEICFSIPTVFTAEFWSTSAQSFVYSFNFMSKSSIPGGEIFLPQLPLIQSQKQVEKVAHGDDL</sequence>
<dbReference type="Pfam" id="PF00135">
    <property type="entry name" value="COesterase"/>
    <property type="match status" value="1"/>
</dbReference>
<keyword evidence="1" id="KW-0325">Glycoprotein</keyword>
<evidence type="ECO:0000259" key="2">
    <source>
        <dbReference type="Pfam" id="PF00135"/>
    </source>
</evidence>
<evidence type="ECO:0000313" key="3">
    <source>
        <dbReference type="EnsemblMetazoa" id="PPAI002978-PA"/>
    </source>
</evidence>
<keyword evidence="4" id="KW-1185">Reference proteome</keyword>
<proteinExistence type="predicted"/>
<dbReference type="SUPFAM" id="SSF53474">
    <property type="entry name" value="alpha/beta-Hydrolases"/>
    <property type="match status" value="1"/>
</dbReference>
<dbReference type="EMBL" id="AJVK01025793">
    <property type="status" value="NOT_ANNOTATED_CDS"/>
    <property type="molecule type" value="Genomic_DNA"/>
</dbReference>
<dbReference type="InterPro" id="IPR002018">
    <property type="entry name" value="CarbesteraseB"/>
</dbReference>
<dbReference type="InterPro" id="IPR029058">
    <property type="entry name" value="AB_hydrolase_fold"/>
</dbReference>
<dbReference type="AlphaFoldDB" id="A0A1B0D669"/>
<name>A0A1B0D669_PHLPP</name>
<evidence type="ECO:0000313" key="4">
    <source>
        <dbReference type="Proteomes" id="UP000092462"/>
    </source>
</evidence>
<feature type="domain" description="Carboxylesterase type B" evidence="2">
    <location>
        <begin position="46"/>
        <end position="488"/>
    </location>
</feature>
<evidence type="ECO:0000256" key="1">
    <source>
        <dbReference type="ARBA" id="ARBA00023180"/>
    </source>
</evidence>
<dbReference type="InterPro" id="IPR050309">
    <property type="entry name" value="Type-B_Carboxylest/Lipase"/>
</dbReference>
<accession>A0A1B0D669</accession>
<reference evidence="3" key="1">
    <citation type="submission" date="2022-08" db="UniProtKB">
        <authorList>
            <consortium name="EnsemblMetazoa"/>
        </authorList>
    </citation>
    <scope>IDENTIFICATION</scope>
    <source>
        <strain evidence="3">Israel</strain>
    </source>
</reference>
<dbReference type="VEuPathDB" id="VectorBase:PPAI002978"/>
<organism evidence="3 4">
    <name type="scientific">Phlebotomus papatasi</name>
    <name type="common">Sandfly</name>
    <dbReference type="NCBI Taxonomy" id="29031"/>
    <lineage>
        <taxon>Eukaryota</taxon>
        <taxon>Metazoa</taxon>
        <taxon>Ecdysozoa</taxon>
        <taxon>Arthropoda</taxon>
        <taxon>Hexapoda</taxon>
        <taxon>Insecta</taxon>
        <taxon>Pterygota</taxon>
        <taxon>Neoptera</taxon>
        <taxon>Endopterygota</taxon>
        <taxon>Diptera</taxon>
        <taxon>Nematocera</taxon>
        <taxon>Psychodoidea</taxon>
        <taxon>Psychodidae</taxon>
        <taxon>Phlebotomus</taxon>
        <taxon>Phlebotomus</taxon>
    </lineage>
</organism>
<dbReference type="Gene3D" id="3.40.50.1820">
    <property type="entry name" value="alpha/beta hydrolase"/>
    <property type="match status" value="1"/>
</dbReference>